<dbReference type="InterPro" id="IPR028096">
    <property type="entry name" value="EfeO_Cupredoxin"/>
</dbReference>
<dbReference type="Proteomes" id="UP001208017">
    <property type="component" value="Unassembled WGS sequence"/>
</dbReference>
<dbReference type="SUPFAM" id="SSF49503">
    <property type="entry name" value="Cupredoxins"/>
    <property type="match status" value="1"/>
</dbReference>
<evidence type="ECO:0000313" key="2">
    <source>
        <dbReference type="EMBL" id="MCX7569937.1"/>
    </source>
</evidence>
<dbReference type="EMBL" id="JAPMLT010000003">
    <property type="protein sequence ID" value="MCX7569937.1"/>
    <property type="molecule type" value="Genomic_DNA"/>
</dbReference>
<accession>A0ABT3X1W0</accession>
<sequence>MKKWVILGLVGLVAVVSGAGVGYVYAEKRSVTNIVITDTGMQPSTVTGKVDTSIKIHVTNKGKKKHNLVIPDYYIFTHNLNSGESTDVEFKLNKKGSFSYFSDTPGTPEPGLEGKLTVE</sequence>
<reference evidence="2 3" key="1">
    <citation type="submission" date="2022-11" db="EMBL/GenBank/DDBJ databases">
        <title>Study of microbial diversity in lake waters.</title>
        <authorList>
            <person name="Zhang J."/>
        </authorList>
    </citation>
    <scope>NUCLEOTIDE SEQUENCE [LARGE SCALE GENOMIC DNA]</scope>
    <source>
        <strain evidence="2 3">DT12</strain>
    </source>
</reference>
<feature type="domain" description="EfeO-type cupredoxin-like" evidence="1">
    <location>
        <begin position="21"/>
        <end position="118"/>
    </location>
</feature>
<proteinExistence type="predicted"/>
<evidence type="ECO:0000313" key="3">
    <source>
        <dbReference type="Proteomes" id="UP001208017"/>
    </source>
</evidence>
<keyword evidence="3" id="KW-1185">Reference proteome</keyword>
<dbReference type="InterPro" id="IPR008972">
    <property type="entry name" value="Cupredoxin"/>
</dbReference>
<dbReference type="Pfam" id="PF13473">
    <property type="entry name" value="Cupredoxin_1"/>
    <property type="match status" value="1"/>
</dbReference>
<comment type="caution">
    <text evidence="2">The sequence shown here is derived from an EMBL/GenBank/DDBJ whole genome shotgun (WGS) entry which is preliminary data.</text>
</comment>
<protein>
    <submittedName>
        <fullName evidence="2">Cupredoxin domain-containing protein</fullName>
    </submittedName>
</protein>
<dbReference type="Gene3D" id="2.60.40.420">
    <property type="entry name" value="Cupredoxins - blue copper proteins"/>
    <property type="match status" value="1"/>
</dbReference>
<organism evidence="2 3">
    <name type="scientific">Tumebacillus lacus</name>
    <dbReference type="NCBI Taxonomy" id="2995335"/>
    <lineage>
        <taxon>Bacteria</taxon>
        <taxon>Bacillati</taxon>
        <taxon>Bacillota</taxon>
        <taxon>Bacilli</taxon>
        <taxon>Bacillales</taxon>
        <taxon>Alicyclobacillaceae</taxon>
        <taxon>Tumebacillus</taxon>
    </lineage>
</organism>
<name>A0ABT3X1W0_9BACL</name>
<gene>
    <name evidence="2" type="ORF">OS242_08160</name>
</gene>
<evidence type="ECO:0000259" key="1">
    <source>
        <dbReference type="Pfam" id="PF13473"/>
    </source>
</evidence>
<dbReference type="RefSeq" id="WP_267151186.1">
    <property type="nucleotide sequence ID" value="NZ_JAPMLT010000003.1"/>
</dbReference>